<feature type="compositionally biased region" description="Low complexity" evidence="1">
    <location>
        <begin position="317"/>
        <end position="333"/>
    </location>
</feature>
<reference evidence="2 3" key="1">
    <citation type="journal article" date="2021" name="Sci. Rep.">
        <title>Genome sequencing of the multicellular alga Astrephomene provides insights into convergent evolution of germ-soma differentiation.</title>
        <authorList>
            <person name="Yamashita S."/>
            <person name="Yamamoto K."/>
            <person name="Matsuzaki R."/>
            <person name="Suzuki S."/>
            <person name="Yamaguchi H."/>
            <person name="Hirooka S."/>
            <person name="Minakuchi Y."/>
            <person name="Miyagishima S."/>
            <person name="Kawachi M."/>
            <person name="Toyoda A."/>
            <person name="Nozaki H."/>
        </authorList>
    </citation>
    <scope>NUCLEOTIDE SEQUENCE [LARGE SCALE GENOMIC DNA]</scope>
    <source>
        <strain evidence="2 3">NIES-4017</strain>
    </source>
</reference>
<gene>
    <name evidence="2" type="ORF">Agub_g6786</name>
</gene>
<evidence type="ECO:0000313" key="3">
    <source>
        <dbReference type="Proteomes" id="UP001054857"/>
    </source>
</evidence>
<feature type="region of interest" description="Disordered" evidence="1">
    <location>
        <begin position="310"/>
        <end position="626"/>
    </location>
</feature>
<feature type="compositionally biased region" description="Low complexity" evidence="1">
    <location>
        <begin position="145"/>
        <end position="163"/>
    </location>
</feature>
<feature type="region of interest" description="Disordered" evidence="1">
    <location>
        <begin position="86"/>
        <end position="113"/>
    </location>
</feature>
<evidence type="ECO:0000256" key="1">
    <source>
        <dbReference type="SAM" id="MobiDB-lite"/>
    </source>
</evidence>
<feature type="region of interest" description="Disordered" evidence="1">
    <location>
        <begin position="127"/>
        <end position="192"/>
    </location>
</feature>
<feature type="compositionally biased region" description="Low complexity" evidence="1">
    <location>
        <begin position="99"/>
        <end position="111"/>
    </location>
</feature>
<feature type="compositionally biased region" description="Pro residues" evidence="1">
    <location>
        <begin position="814"/>
        <end position="828"/>
    </location>
</feature>
<accession>A0AAD3HM52</accession>
<keyword evidence="3" id="KW-1185">Reference proteome</keyword>
<name>A0AAD3HM52_9CHLO</name>
<proteinExistence type="predicted"/>
<feature type="compositionally biased region" description="Gly residues" evidence="1">
    <location>
        <begin position="737"/>
        <end position="747"/>
    </location>
</feature>
<evidence type="ECO:0000313" key="2">
    <source>
        <dbReference type="EMBL" id="GFR45410.1"/>
    </source>
</evidence>
<feature type="compositionally biased region" description="Low complexity" evidence="1">
    <location>
        <begin position="763"/>
        <end position="780"/>
    </location>
</feature>
<feature type="compositionally biased region" description="Low complexity" evidence="1">
    <location>
        <begin position="898"/>
        <end position="908"/>
    </location>
</feature>
<feature type="region of interest" description="Disordered" evidence="1">
    <location>
        <begin position="879"/>
        <end position="915"/>
    </location>
</feature>
<feature type="compositionally biased region" description="Low complexity" evidence="1">
    <location>
        <begin position="717"/>
        <end position="736"/>
    </location>
</feature>
<comment type="caution">
    <text evidence="2">The sequence shown here is derived from an EMBL/GenBank/DDBJ whole genome shotgun (WGS) entry which is preliminary data.</text>
</comment>
<dbReference type="Proteomes" id="UP001054857">
    <property type="component" value="Unassembled WGS sequence"/>
</dbReference>
<feature type="compositionally biased region" description="Polar residues" evidence="1">
    <location>
        <begin position="576"/>
        <end position="587"/>
    </location>
</feature>
<sequence>MEPTRLRQAQSLPQRVQDVAERLSTTAKAEIYGVLEGISPGSDLSSLLRLEPIVNDIVSLLSDAFKQGMTKRLLPEACKLLGARPGAMPSATSWPAPQPASGLGSSSLSPSTQHHIVHDNDILALGFAPGTGQPLRPDQGPPQDAASAAASSLLLSTATSPFSTQPPAPSSASASAAGGGGPPSFLPHDHSRFSFANVDDDAATPTRRAIHAAQSSPLRGSYGGGDASALADQSLFLGLSPGGAAAADTRNGGGSFGLGCLGSGLGLGLGAAAAAGDLGSATSAPTSNGVTTPSDAAFLLGSHLAGVAGATGGGRTGATPTSASSSPSPAAQSSGGGGGGVSRQLAHLSLGQIGPMGQSQSQLPSLTSSPHPSSGVMLYGGHSLPSLSVRPGSSLDPGLATPPVSLPGTEPLRGGAGGHHHSPLHQPSQHQQQQHLSGQLSGQLQQQQLHQQQHQFLLGGDGGGGGVGGELGGGMVAAGTPVPLFGGAPGPSPGHGSSGGGHAGLLQRQQRQQQQQQQQQHYQQQQQQQQFMASAAVANGNGAYPSLPQQQQQQLPYMQQQPQQQQLSYDNGGGYLSSTATPLTRTSYAAPPDGPRASIDGRPVAGGGSGLPYTYPQQPASAGEPPRSMYDMQQHLMYGDASPEMQHHGFNGRVSPSPGGTLRRVPGMETSAGQYDMYGAAPAHGSGFAVGPREAALMGGGGQATGLGPGLGSPMQPGVGVIGRPSGGVSPSSAAGAAGGNGGGPSPAGGRSTAGRSGGGAASVGSAAPDSSRSSSFSAGLPGGGSGGGGGMVLMGPASGSAVLRRGSGGGAPSPSPPPMGAGHPSPPASDASGPCSSIASLGGTSAAGATAGKGPGAGVGDGAGGTGPGVGMSMAAKLQQVASKPAPPASPAGGRGARSPATTSPGMAGSGGSSAPGISFSGVVASPGGAATAMQAAAPTSPPVSAIRAPADMPGRFRCLPPSVQSRIYHLTRENHVVLLKDFDEKVLSKMTVLVDKFGAAECLAMLDRIEEVLKGKAGRLANGPGYLDVSVSTRLDELKQRASGQVTAPEDYARSTLHSRIYAELRDLIARHGFLQWHHFDQGIINMLKKMPNATALERLSELAYHSFKNVDNPKSCIVSIFTTKPKYVNA</sequence>
<feature type="compositionally biased region" description="Gly residues" evidence="1">
    <location>
        <begin position="459"/>
        <end position="476"/>
    </location>
</feature>
<feature type="region of interest" description="Disordered" evidence="1">
    <location>
        <begin position="847"/>
        <end position="866"/>
    </location>
</feature>
<feature type="compositionally biased region" description="Low complexity" evidence="1">
    <location>
        <begin position="424"/>
        <end position="458"/>
    </location>
</feature>
<dbReference type="EMBL" id="BMAR01000010">
    <property type="protein sequence ID" value="GFR45410.1"/>
    <property type="molecule type" value="Genomic_DNA"/>
</dbReference>
<organism evidence="2 3">
    <name type="scientific">Astrephomene gubernaculifera</name>
    <dbReference type="NCBI Taxonomy" id="47775"/>
    <lineage>
        <taxon>Eukaryota</taxon>
        <taxon>Viridiplantae</taxon>
        <taxon>Chlorophyta</taxon>
        <taxon>core chlorophytes</taxon>
        <taxon>Chlorophyceae</taxon>
        <taxon>CS clade</taxon>
        <taxon>Chlamydomonadales</taxon>
        <taxon>Astrephomenaceae</taxon>
        <taxon>Astrephomene</taxon>
    </lineage>
</organism>
<feature type="compositionally biased region" description="Low complexity" evidence="1">
    <location>
        <begin position="358"/>
        <end position="374"/>
    </location>
</feature>
<feature type="region of interest" description="Disordered" evidence="1">
    <location>
        <begin position="707"/>
        <end position="840"/>
    </location>
</feature>
<feature type="compositionally biased region" description="Gly residues" evidence="1">
    <location>
        <begin position="852"/>
        <end position="866"/>
    </location>
</feature>
<feature type="compositionally biased region" description="Gly residues" evidence="1">
    <location>
        <begin position="781"/>
        <end position="793"/>
    </location>
</feature>
<feature type="compositionally biased region" description="Low complexity" evidence="1">
    <location>
        <begin position="547"/>
        <end position="567"/>
    </location>
</feature>
<protein>
    <submittedName>
        <fullName evidence="2">Uncharacterized protein</fullName>
    </submittedName>
</protein>
<dbReference type="AlphaFoldDB" id="A0AAD3HM52"/>
<feature type="compositionally biased region" description="Low complexity" evidence="1">
    <location>
        <begin position="507"/>
        <end position="530"/>
    </location>
</feature>